<keyword evidence="1" id="KW-1133">Transmembrane helix</keyword>
<gene>
    <name evidence="2" type="ORF">QO192_00535</name>
</gene>
<keyword evidence="1" id="KW-0472">Membrane</keyword>
<evidence type="ECO:0000313" key="2">
    <source>
        <dbReference type="EMBL" id="MEZ7513758.1"/>
    </source>
</evidence>
<evidence type="ECO:0008006" key="4">
    <source>
        <dbReference type="Google" id="ProtNLM"/>
    </source>
</evidence>
<sequence>MKELDLLKKDWKRNGNSFEQVSETEIYKMIHKKSSSIVKWILIISIIEFSLSTFLNIVLSFTDIDENNTRFIKSLGIYNYYQGFSIFLYAAIIYFIVLFYKMYRQVSATDNTKLLMKNILRTRKTVHNYILFNLVTIAVFFIAFLTFGLKSALLHQTMENGKHLAEISNSIYIVSFLVIIAITALAIGIIWLFYRLLYGLLLRRLLLNYKELKKIDL</sequence>
<evidence type="ECO:0000313" key="3">
    <source>
        <dbReference type="Proteomes" id="UP001568894"/>
    </source>
</evidence>
<reference evidence="2 3" key="1">
    <citation type="submission" date="2023-05" db="EMBL/GenBank/DDBJ databases">
        <title>Adaptations of aquatic viruses from atmosphere-close ecosystems of the Central Arctic Ocean.</title>
        <authorList>
            <person name="Rahlff J."/>
            <person name="Holmfeldt K."/>
        </authorList>
    </citation>
    <scope>NUCLEOTIDE SEQUENCE [LARGE SCALE GENOMIC DNA]</scope>
    <source>
        <strain evidence="2 3">Arc14</strain>
    </source>
</reference>
<dbReference type="EMBL" id="JASMRN010000001">
    <property type="protein sequence ID" value="MEZ7513758.1"/>
    <property type="molecule type" value="Genomic_DNA"/>
</dbReference>
<dbReference type="RefSeq" id="WP_371567186.1">
    <property type="nucleotide sequence ID" value="NZ_JASMRN010000001.1"/>
</dbReference>
<keyword evidence="3" id="KW-1185">Reference proteome</keyword>
<proteinExistence type="predicted"/>
<name>A0ABV4K7Y1_9FLAO</name>
<dbReference type="Proteomes" id="UP001568894">
    <property type="component" value="Unassembled WGS sequence"/>
</dbReference>
<feature type="transmembrane region" description="Helical" evidence="1">
    <location>
        <begin position="37"/>
        <end position="59"/>
    </location>
</feature>
<evidence type="ECO:0000256" key="1">
    <source>
        <dbReference type="SAM" id="Phobius"/>
    </source>
</evidence>
<feature type="transmembrane region" description="Helical" evidence="1">
    <location>
        <begin position="126"/>
        <end position="149"/>
    </location>
</feature>
<feature type="transmembrane region" description="Helical" evidence="1">
    <location>
        <begin position="79"/>
        <end position="100"/>
    </location>
</feature>
<keyword evidence="1" id="KW-0812">Transmembrane</keyword>
<comment type="caution">
    <text evidence="2">The sequence shown here is derived from an EMBL/GenBank/DDBJ whole genome shotgun (WGS) entry which is preliminary data.</text>
</comment>
<accession>A0ABV4K7Y1</accession>
<feature type="transmembrane region" description="Helical" evidence="1">
    <location>
        <begin position="169"/>
        <end position="194"/>
    </location>
</feature>
<organism evidence="2 3">
    <name type="scientific">Flavobacterium frigidarium</name>
    <dbReference type="NCBI Taxonomy" id="99286"/>
    <lineage>
        <taxon>Bacteria</taxon>
        <taxon>Pseudomonadati</taxon>
        <taxon>Bacteroidota</taxon>
        <taxon>Flavobacteriia</taxon>
        <taxon>Flavobacteriales</taxon>
        <taxon>Flavobacteriaceae</taxon>
        <taxon>Flavobacterium</taxon>
    </lineage>
</organism>
<protein>
    <recommendedName>
        <fullName evidence="4">Beta-carotene 15,15'-monooxygenase</fullName>
    </recommendedName>
</protein>